<feature type="transmembrane region" description="Helical" evidence="2">
    <location>
        <begin position="72"/>
        <end position="90"/>
    </location>
</feature>
<keyword evidence="2" id="KW-1133">Transmembrane helix</keyword>
<keyword evidence="4" id="KW-1185">Reference proteome</keyword>
<evidence type="ECO:0000256" key="1">
    <source>
        <dbReference type="SAM" id="MobiDB-lite"/>
    </source>
</evidence>
<proteinExistence type="predicted"/>
<keyword evidence="2" id="KW-0472">Membrane</keyword>
<feature type="region of interest" description="Disordered" evidence="1">
    <location>
        <begin position="17"/>
        <end position="64"/>
    </location>
</feature>
<name>A0ABV5J117_9ACTN</name>
<feature type="region of interest" description="Disordered" evidence="1">
    <location>
        <begin position="307"/>
        <end position="341"/>
    </location>
</feature>
<keyword evidence="2" id="KW-0812">Transmembrane</keyword>
<sequence>MPHGDDLDARFNEVVAQIGQDERRRMRSAAAKAAKEGATRQRAPGEPGGPRRSRPGRAPADRAPRRLGRSSVVLIMLCALVGAAGIMITYRPDLLGANPGLEGVPVLADPVPAADPFAGSPAEKYADGAAGFVMPEAKALGGLSKADVAGGLERTRALLAAALLDRKTLLGGRPTAFARLLDPGQRERFYEELGGKPYDSRYMVTSFAPRSADLATDVIKVNGAARLDTFREGGRHGVKIDVNYLVAYAVRRPGAPSTTMRLVAHLSGEVQLYRSGGRTALFVNWSMSPTPASCDTHDGFIHPVYADDPPGTVPATGPPIDPYDLADRPRSGEGCDTAQGT</sequence>
<reference evidence="3 4" key="1">
    <citation type="submission" date="2024-09" db="EMBL/GenBank/DDBJ databases">
        <authorList>
            <person name="Sun Q."/>
            <person name="Mori K."/>
        </authorList>
    </citation>
    <scope>NUCLEOTIDE SEQUENCE [LARGE SCALE GENOMIC DNA]</scope>
    <source>
        <strain evidence="3 4">CCM 3426</strain>
    </source>
</reference>
<dbReference type="RefSeq" id="WP_189648079.1">
    <property type="nucleotide sequence ID" value="NZ_BMRC01000006.1"/>
</dbReference>
<evidence type="ECO:0000313" key="4">
    <source>
        <dbReference type="Proteomes" id="UP001589647"/>
    </source>
</evidence>
<gene>
    <name evidence="3" type="ORF">ACFFV7_51470</name>
</gene>
<accession>A0ABV5J117</accession>
<evidence type="ECO:0000313" key="3">
    <source>
        <dbReference type="EMBL" id="MFB9209684.1"/>
    </source>
</evidence>
<protein>
    <submittedName>
        <fullName evidence="3">Uncharacterized protein</fullName>
    </submittedName>
</protein>
<dbReference type="EMBL" id="JBHMEI010000104">
    <property type="protein sequence ID" value="MFB9209684.1"/>
    <property type="molecule type" value="Genomic_DNA"/>
</dbReference>
<comment type="caution">
    <text evidence="3">The sequence shown here is derived from an EMBL/GenBank/DDBJ whole genome shotgun (WGS) entry which is preliminary data.</text>
</comment>
<organism evidence="3 4">
    <name type="scientific">Nonomuraea spiralis</name>
    <dbReference type="NCBI Taxonomy" id="46182"/>
    <lineage>
        <taxon>Bacteria</taxon>
        <taxon>Bacillati</taxon>
        <taxon>Actinomycetota</taxon>
        <taxon>Actinomycetes</taxon>
        <taxon>Streptosporangiales</taxon>
        <taxon>Streptosporangiaceae</taxon>
        <taxon>Nonomuraea</taxon>
    </lineage>
</organism>
<dbReference type="Proteomes" id="UP001589647">
    <property type="component" value="Unassembled WGS sequence"/>
</dbReference>
<evidence type="ECO:0000256" key="2">
    <source>
        <dbReference type="SAM" id="Phobius"/>
    </source>
</evidence>